<dbReference type="RefSeq" id="WP_094824821.1">
    <property type="nucleotide sequence ID" value="NZ_NEVL01000001.1"/>
</dbReference>
<dbReference type="PROSITE" id="PS50043">
    <property type="entry name" value="HTH_LUXR_2"/>
    <property type="match status" value="1"/>
</dbReference>
<feature type="compositionally biased region" description="Gly residues" evidence="4">
    <location>
        <begin position="33"/>
        <end position="53"/>
    </location>
</feature>
<keyword evidence="3" id="KW-0804">Transcription</keyword>
<evidence type="ECO:0000313" key="6">
    <source>
        <dbReference type="EMBL" id="OZI40705.1"/>
    </source>
</evidence>
<feature type="region of interest" description="Disordered" evidence="4">
    <location>
        <begin position="138"/>
        <end position="179"/>
    </location>
</feature>
<comment type="caution">
    <text evidence="6">The sequence shown here is derived from an EMBL/GenBank/DDBJ whole genome shotgun (WGS) entry which is preliminary data.</text>
</comment>
<dbReference type="InterPro" id="IPR016032">
    <property type="entry name" value="Sig_transdc_resp-reg_C-effctor"/>
</dbReference>
<evidence type="ECO:0000259" key="5">
    <source>
        <dbReference type="PROSITE" id="PS50043"/>
    </source>
</evidence>
<feature type="compositionally biased region" description="Pro residues" evidence="4">
    <location>
        <begin position="142"/>
        <end position="152"/>
    </location>
</feature>
<dbReference type="PANTHER" id="PTHR44688:SF16">
    <property type="entry name" value="DNA-BINDING TRANSCRIPTIONAL ACTIVATOR DEVR_DOSR"/>
    <property type="match status" value="1"/>
</dbReference>
<dbReference type="InterPro" id="IPR036388">
    <property type="entry name" value="WH-like_DNA-bd_sf"/>
</dbReference>
<proteinExistence type="predicted"/>
<dbReference type="CDD" id="cd06170">
    <property type="entry name" value="LuxR_C_like"/>
    <property type="match status" value="1"/>
</dbReference>
<dbReference type="GO" id="GO:0003677">
    <property type="term" value="F:DNA binding"/>
    <property type="evidence" value="ECO:0007669"/>
    <property type="project" value="UniProtKB-KW"/>
</dbReference>
<evidence type="ECO:0000256" key="4">
    <source>
        <dbReference type="SAM" id="MobiDB-lite"/>
    </source>
</evidence>
<dbReference type="GO" id="GO:0006355">
    <property type="term" value="P:regulation of DNA-templated transcription"/>
    <property type="evidence" value="ECO:0007669"/>
    <property type="project" value="InterPro"/>
</dbReference>
<dbReference type="PANTHER" id="PTHR44688">
    <property type="entry name" value="DNA-BINDING TRANSCRIPTIONAL ACTIVATOR DEVR_DOSR"/>
    <property type="match status" value="1"/>
</dbReference>
<protein>
    <recommendedName>
        <fullName evidence="5">HTH luxR-type domain-containing protein</fullName>
    </recommendedName>
</protein>
<dbReference type="OrthoDB" id="9154877at2"/>
<feature type="compositionally biased region" description="Low complexity" evidence="4">
    <location>
        <begin position="153"/>
        <end position="163"/>
    </location>
</feature>
<dbReference type="Proteomes" id="UP000217005">
    <property type="component" value="Unassembled WGS sequence"/>
</dbReference>
<dbReference type="AlphaFoldDB" id="A0A261SU70"/>
<evidence type="ECO:0000313" key="7">
    <source>
        <dbReference type="Proteomes" id="UP000217005"/>
    </source>
</evidence>
<feature type="region of interest" description="Disordered" evidence="4">
    <location>
        <begin position="27"/>
        <end position="53"/>
    </location>
</feature>
<organism evidence="6 7">
    <name type="scientific">Bordetella genomosp. 1</name>
    <dbReference type="NCBI Taxonomy" id="1395607"/>
    <lineage>
        <taxon>Bacteria</taxon>
        <taxon>Pseudomonadati</taxon>
        <taxon>Pseudomonadota</taxon>
        <taxon>Betaproteobacteria</taxon>
        <taxon>Burkholderiales</taxon>
        <taxon>Alcaligenaceae</taxon>
        <taxon>Bordetella</taxon>
    </lineage>
</organism>
<dbReference type="Gene3D" id="1.10.10.10">
    <property type="entry name" value="Winged helix-like DNA-binding domain superfamily/Winged helix DNA-binding domain"/>
    <property type="match status" value="1"/>
</dbReference>
<dbReference type="EMBL" id="NEVL01000001">
    <property type="protein sequence ID" value="OZI40705.1"/>
    <property type="molecule type" value="Genomic_DNA"/>
</dbReference>
<dbReference type="Pfam" id="PF00196">
    <property type="entry name" value="GerE"/>
    <property type="match status" value="1"/>
</dbReference>
<feature type="domain" description="HTH luxR-type" evidence="5">
    <location>
        <begin position="59"/>
        <end position="124"/>
    </location>
</feature>
<name>A0A261SU70_9BORD</name>
<sequence>MWHLPNPVPAGADSTIVHVSLSPRLHATAPGAPSGGSPWGGEPSGGGLPGGYSGGAAPGGGALARLTPREREVMAYLCAGQPNKVIAIDLGISMRTAEAHRARIFRKLGVRNVQQLVCLTCPYRLCALGGLSGVAEPGPASMQPPVPAPMPAPLQAHLPAPTAGDGGAKAAGPAAGARR</sequence>
<dbReference type="InterPro" id="IPR000792">
    <property type="entry name" value="Tscrpt_reg_LuxR_C"/>
</dbReference>
<reference evidence="6 7" key="1">
    <citation type="submission" date="2017-05" db="EMBL/GenBank/DDBJ databases">
        <title>Complete and WGS of Bordetella genogroups.</title>
        <authorList>
            <person name="Spilker T."/>
            <person name="LiPuma J."/>
        </authorList>
    </citation>
    <scope>NUCLEOTIDE SEQUENCE [LARGE SCALE GENOMIC DNA]</scope>
    <source>
        <strain evidence="6 7">AU17610</strain>
    </source>
</reference>
<feature type="compositionally biased region" description="Low complexity" evidence="4">
    <location>
        <begin position="170"/>
        <end position="179"/>
    </location>
</feature>
<keyword evidence="2" id="KW-0238">DNA-binding</keyword>
<dbReference type="PRINTS" id="PR00038">
    <property type="entry name" value="HTHLUXR"/>
</dbReference>
<evidence type="ECO:0000256" key="1">
    <source>
        <dbReference type="ARBA" id="ARBA00023015"/>
    </source>
</evidence>
<dbReference type="SUPFAM" id="SSF46894">
    <property type="entry name" value="C-terminal effector domain of the bipartite response regulators"/>
    <property type="match status" value="1"/>
</dbReference>
<dbReference type="SMART" id="SM00421">
    <property type="entry name" value="HTH_LUXR"/>
    <property type="match status" value="1"/>
</dbReference>
<keyword evidence="1" id="KW-0805">Transcription regulation</keyword>
<accession>A0A261SU70</accession>
<evidence type="ECO:0000256" key="2">
    <source>
        <dbReference type="ARBA" id="ARBA00023125"/>
    </source>
</evidence>
<evidence type="ECO:0000256" key="3">
    <source>
        <dbReference type="ARBA" id="ARBA00023163"/>
    </source>
</evidence>
<gene>
    <name evidence="6" type="ORF">CEG14_02795</name>
</gene>